<reference evidence="1" key="1">
    <citation type="journal article" date="2021" name="Genome Biol. Evol.">
        <title>A High-Quality Reference Genome for a Parasitic Bivalve with Doubly Uniparental Inheritance (Bivalvia: Unionida).</title>
        <authorList>
            <person name="Smith C.H."/>
        </authorList>
    </citation>
    <scope>NUCLEOTIDE SEQUENCE</scope>
    <source>
        <strain evidence="1">CHS0354</strain>
    </source>
</reference>
<evidence type="ECO:0000313" key="2">
    <source>
        <dbReference type="Proteomes" id="UP001195483"/>
    </source>
</evidence>
<sequence length="63" mass="6901">MNTCIINMNNSCLNKNGAHRRNCLRGTFAFDITVSVEDGENGKSDRTVFEVVGKGTVYDKTTG</sequence>
<proteinExistence type="predicted"/>
<keyword evidence="2" id="KW-1185">Reference proteome</keyword>
<reference evidence="1" key="2">
    <citation type="journal article" date="2021" name="Genome Biol. Evol.">
        <title>Developing a high-quality reference genome for a parasitic bivalve with doubly uniparental inheritance (Bivalvia: Unionida).</title>
        <authorList>
            <person name="Smith C.H."/>
        </authorList>
    </citation>
    <scope>NUCLEOTIDE SEQUENCE</scope>
    <source>
        <strain evidence="1">CHS0354</strain>
        <tissue evidence="1">Mantle</tissue>
    </source>
</reference>
<name>A0AAE0T6A0_9BIVA</name>
<accession>A0AAE0T6A0</accession>
<evidence type="ECO:0000313" key="1">
    <source>
        <dbReference type="EMBL" id="KAK3604625.1"/>
    </source>
</evidence>
<dbReference type="Proteomes" id="UP001195483">
    <property type="component" value="Unassembled WGS sequence"/>
</dbReference>
<reference evidence="1" key="3">
    <citation type="submission" date="2023-05" db="EMBL/GenBank/DDBJ databases">
        <authorList>
            <person name="Smith C.H."/>
        </authorList>
    </citation>
    <scope>NUCLEOTIDE SEQUENCE</scope>
    <source>
        <strain evidence="1">CHS0354</strain>
        <tissue evidence="1">Mantle</tissue>
    </source>
</reference>
<protein>
    <submittedName>
        <fullName evidence="1">Uncharacterized protein</fullName>
    </submittedName>
</protein>
<dbReference type="AlphaFoldDB" id="A0AAE0T6A0"/>
<comment type="caution">
    <text evidence="1">The sequence shown here is derived from an EMBL/GenBank/DDBJ whole genome shotgun (WGS) entry which is preliminary data.</text>
</comment>
<dbReference type="EMBL" id="JAEAOA010001738">
    <property type="protein sequence ID" value="KAK3604625.1"/>
    <property type="molecule type" value="Genomic_DNA"/>
</dbReference>
<gene>
    <name evidence="1" type="ORF">CHS0354_028984</name>
</gene>
<organism evidence="1 2">
    <name type="scientific">Potamilus streckersoni</name>
    <dbReference type="NCBI Taxonomy" id="2493646"/>
    <lineage>
        <taxon>Eukaryota</taxon>
        <taxon>Metazoa</taxon>
        <taxon>Spiralia</taxon>
        <taxon>Lophotrochozoa</taxon>
        <taxon>Mollusca</taxon>
        <taxon>Bivalvia</taxon>
        <taxon>Autobranchia</taxon>
        <taxon>Heteroconchia</taxon>
        <taxon>Palaeoheterodonta</taxon>
        <taxon>Unionida</taxon>
        <taxon>Unionoidea</taxon>
        <taxon>Unionidae</taxon>
        <taxon>Ambleminae</taxon>
        <taxon>Lampsilini</taxon>
        <taxon>Potamilus</taxon>
    </lineage>
</organism>